<evidence type="ECO:0000256" key="2">
    <source>
        <dbReference type="SAM" id="Phobius"/>
    </source>
</evidence>
<keyword evidence="2" id="KW-0472">Membrane</keyword>
<accession>A0ABN3F285</accession>
<reference evidence="3 4" key="1">
    <citation type="journal article" date="2019" name="Int. J. Syst. Evol. Microbiol.">
        <title>The Global Catalogue of Microorganisms (GCM) 10K type strain sequencing project: providing services to taxonomists for standard genome sequencing and annotation.</title>
        <authorList>
            <consortium name="The Broad Institute Genomics Platform"/>
            <consortium name="The Broad Institute Genome Sequencing Center for Infectious Disease"/>
            <person name="Wu L."/>
            <person name="Ma J."/>
        </authorList>
    </citation>
    <scope>NUCLEOTIDE SEQUENCE [LARGE SCALE GENOMIC DNA]</scope>
    <source>
        <strain evidence="3 4">JCM 7356</strain>
    </source>
</reference>
<gene>
    <name evidence="3" type="ORF">GCM10010430_79680</name>
</gene>
<evidence type="ECO:0008006" key="5">
    <source>
        <dbReference type="Google" id="ProtNLM"/>
    </source>
</evidence>
<feature type="compositionally biased region" description="Low complexity" evidence="1">
    <location>
        <begin position="72"/>
        <end position="94"/>
    </location>
</feature>
<sequence>MPFEDEFASALREVADVSLVRGVDELAADAARRGRRKKLRRNVIGGAVMVAVVASGAAAVASLPGGRGTTDPAAPASASVSGSPAPTAAASTPAAPVGADQMLSLLKSAIPSGWQESNPDSRSTEPDPKLNGRRAPYAGLTLEDGQGQGSITVNLRRDPTPVDMNADWAKCPDPTYEPYTVCSHTARPDGSYLTVLQRWTHPDKARGFKQWFATLRRPDGAVVDVNEYNMPGQTVYQLTRTDPPLTADQLAAIATDHRWDQVLNALPAAAAPAKTDMPPPNFTSPKVDQILATAAQLLPNGLKESDTGGSGAIGDAHFTVDDGQGKSLIEVIVQDWSGFQPSKFSGADVSTEFKNATTLSDGTKVLSYTEDDFAGHKGIVRNGVDILRPDHLRVLVHSFNSAAPAGQPTRDAPALTLDQLQALATSPAWHGPAK</sequence>
<protein>
    <recommendedName>
        <fullName evidence="5">LigA protein</fullName>
    </recommendedName>
</protein>
<dbReference type="EMBL" id="BAAATR010000090">
    <property type="protein sequence ID" value="GAA2281761.1"/>
    <property type="molecule type" value="Genomic_DNA"/>
</dbReference>
<dbReference type="RefSeq" id="WP_344641454.1">
    <property type="nucleotide sequence ID" value="NZ_BAAATR010000090.1"/>
</dbReference>
<keyword evidence="2" id="KW-1133">Transmembrane helix</keyword>
<organism evidence="3 4">
    <name type="scientific">Kitasatospora cystarginea</name>
    <dbReference type="NCBI Taxonomy" id="58350"/>
    <lineage>
        <taxon>Bacteria</taxon>
        <taxon>Bacillati</taxon>
        <taxon>Actinomycetota</taxon>
        <taxon>Actinomycetes</taxon>
        <taxon>Kitasatosporales</taxon>
        <taxon>Streptomycetaceae</taxon>
        <taxon>Kitasatospora</taxon>
    </lineage>
</organism>
<name>A0ABN3F285_9ACTN</name>
<evidence type="ECO:0000313" key="3">
    <source>
        <dbReference type="EMBL" id="GAA2281761.1"/>
    </source>
</evidence>
<feature type="region of interest" description="Disordered" evidence="1">
    <location>
        <begin position="111"/>
        <end position="146"/>
    </location>
</feature>
<proteinExistence type="predicted"/>
<evidence type="ECO:0000256" key="1">
    <source>
        <dbReference type="SAM" id="MobiDB-lite"/>
    </source>
</evidence>
<keyword evidence="4" id="KW-1185">Reference proteome</keyword>
<comment type="caution">
    <text evidence="3">The sequence shown here is derived from an EMBL/GenBank/DDBJ whole genome shotgun (WGS) entry which is preliminary data.</text>
</comment>
<evidence type="ECO:0000313" key="4">
    <source>
        <dbReference type="Proteomes" id="UP001500305"/>
    </source>
</evidence>
<feature type="transmembrane region" description="Helical" evidence="2">
    <location>
        <begin position="42"/>
        <end position="63"/>
    </location>
</feature>
<feature type="region of interest" description="Disordered" evidence="1">
    <location>
        <begin position="62"/>
        <end position="94"/>
    </location>
</feature>
<keyword evidence="2" id="KW-0812">Transmembrane</keyword>
<dbReference type="Proteomes" id="UP001500305">
    <property type="component" value="Unassembled WGS sequence"/>
</dbReference>